<dbReference type="GO" id="GO:0007052">
    <property type="term" value="P:mitotic spindle organization"/>
    <property type="evidence" value="ECO:0007669"/>
    <property type="project" value="TreeGrafter"/>
</dbReference>
<evidence type="ECO:0000256" key="1">
    <source>
        <dbReference type="ARBA" id="ARBA00004138"/>
    </source>
</evidence>
<dbReference type="Pfam" id="PF06565">
    <property type="entry name" value="DM10_dom"/>
    <property type="match status" value="1"/>
</dbReference>
<dbReference type="FunFam" id="2.30.29.170:FF:000002">
    <property type="entry name" value="EF-hand domain (C-terminal) containing 1"/>
    <property type="match status" value="1"/>
</dbReference>
<evidence type="ECO:0000256" key="6">
    <source>
        <dbReference type="ARBA" id="ARBA00023273"/>
    </source>
</evidence>
<evidence type="ECO:0000256" key="2">
    <source>
        <dbReference type="ARBA" id="ARBA00004245"/>
    </source>
</evidence>
<dbReference type="GO" id="GO:0060285">
    <property type="term" value="P:cilium-dependent cell motility"/>
    <property type="evidence" value="ECO:0007669"/>
    <property type="project" value="TreeGrafter"/>
</dbReference>
<evidence type="ECO:0000256" key="5">
    <source>
        <dbReference type="ARBA" id="ARBA00023212"/>
    </source>
</evidence>
<keyword evidence="4" id="KW-0677">Repeat</keyword>
<dbReference type="EMBL" id="JAEFCI010006089">
    <property type="protein sequence ID" value="KAG5459909.1"/>
    <property type="molecule type" value="Genomic_DNA"/>
</dbReference>
<sequence>MVHWSDLGVGATIDVMGRKRSCDEYTKQFFKQNLRIAGDQFAPASFPQSGGGGGGGDADHAEKQQQQQQPYPPYNGFGSEEDSLGSCKYLVLKPPKKDFLKLLENEKKILRFLAVLDEPSAGSSPARAGAGGPAEDADGHWSAAAVAAKDRPPAPVRMFVLSYYLSDDTLSLYEPPARNSGFTGGKFLERSRCLKPGRTPQDPAYYEAQDLYVGAMLMINNHKFWLAEADEDALRVMEEHSERFWRADRQRVRQHFADAAAGDRGMFAELAARLRQHDKNGIGWVDSDLARAMLDEYCGSMVSRHV</sequence>
<accession>A0A8H8DIJ6</accession>
<evidence type="ECO:0000256" key="4">
    <source>
        <dbReference type="ARBA" id="ARBA00022737"/>
    </source>
</evidence>
<keyword evidence="6" id="KW-0966">Cell projection</keyword>
<name>A0A8H8DIJ6_9FUNG</name>
<organism evidence="9 10">
    <name type="scientific">Olpidium bornovanus</name>
    <dbReference type="NCBI Taxonomy" id="278681"/>
    <lineage>
        <taxon>Eukaryota</taxon>
        <taxon>Fungi</taxon>
        <taxon>Fungi incertae sedis</taxon>
        <taxon>Olpidiomycota</taxon>
        <taxon>Olpidiomycotina</taxon>
        <taxon>Olpidiomycetes</taxon>
        <taxon>Olpidiales</taxon>
        <taxon>Olpidiaceae</taxon>
        <taxon>Olpidium</taxon>
    </lineage>
</organism>
<dbReference type="Proteomes" id="UP000673691">
    <property type="component" value="Unassembled WGS sequence"/>
</dbReference>
<comment type="subcellular location">
    <subcellularLocation>
        <location evidence="1">Cell projection</location>
        <location evidence="1">Cilium</location>
    </subcellularLocation>
    <subcellularLocation>
        <location evidence="2">Cytoplasm</location>
        <location evidence="2">Cytoskeleton</location>
    </subcellularLocation>
</comment>
<gene>
    <name evidence="9" type="ORF">BJ554DRAFT_8112</name>
</gene>
<dbReference type="GO" id="GO:0072686">
    <property type="term" value="C:mitotic spindle"/>
    <property type="evidence" value="ECO:0007669"/>
    <property type="project" value="TreeGrafter"/>
</dbReference>
<dbReference type="PANTHER" id="PTHR12086:SF9">
    <property type="entry name" value="EF-HAND DOMAIN-CONTAINING PROTEIN 1"/>
    <property type="match status" value="1"/>
</dbReference>
<evidence type="ECO:0000259" key="8">
    <source>
        <dbReference type="PROSITE" id="PS51336"/>
    </source>
</evidence>
<protein>
    <recommendedName>
        <fullName evidence="8">DM10 domain-containing protein</fullName>
    </recommendedName>
</protein>
<feature type="domain" description="DM10" evidence="8">
    <location>
        <begin position="106"/>
        <end position="241"/>
    </location>
</feature>
<keyword evidence="3" id="KW-0963">Cytoplasm</keyword>
<dbReference type="Gene3D" id="2.30.29.170">
    <property type="match status" value="1"/>
</dbReference>
<dbReference type="InterPro" id="IPR006602">
    <property type="entry name" value="DM10_dom"/>
</dbReference>
<evidence type="ECO:0000313" key="10">
    <source>
        <dbReference type="Proteomes" id="UP000673691"/>
    </source>
</evidence>
<dbReference type="AlphaFoldDB" id="A0A8H8DIJ6"/>
<dbReference type="InterPro" id="IPR040193">
    <property type="entry name" value="EFHC1/EFHC2/EFHB"/>
</dbReference>
<evidence type="ECO:0000256" key="3">
    <source>
        <dbReference type="ARBA" id="ARBA00022490"/>
    </source>
</evidence>
<feature type="region of interest" description="Disordered" evidence="7">
    <location>
        <begin position="41"/>
        <end position="77"/>
    </location>
</feature>
<dbReference type="PROSITE" id="PS51336">
    <property type="entry name" value="DM10"/>
    <property type="match status" value="1"/>
</dbReference>
<dbReference type="GO" id="GO:0043014">
    <property type="term" value="F:alpha-tubulin binding"/>
    <property type="evidence" value="ECO:0007669"/>
    <property type="project" value="TreeGrafter"/>
</dbReference>
<comment type="caution">
    <text evidence="9">The sequence shown here is derived from an EMBL/GenBank/DDBJ whole genome shotgun (WGS) entry which is preliminary data.</text>
</comment>
<dbReference type="SMART" id="SM00676">
    <property type="entry name" value="DM10"/>
    <property type="match status" value="1"/>
</dbReference>
<dbReference type="OrthoDB" id="10255210at2759"/>
<evidence type="ECO:0000313" key="9">
    <source>
        <dbReference type="EMBL" id="KAG5459909.1"/>
    </source>
</evidence>
<dbReference type="GO" id="GO:0005930">
    <property type="term" value="C:axoneme"/>
    <property type="evidence" value="ECO:0007669"/>
    <property type="project" value="TreeGrafter"/>
</dbReference>
<keyword evidence="5" id="KW-0206">Cytoskeleton</keyword>
<dbReference type="GO" id="GO:0000281">
    <property type="term" value="P:mitotic cytokinesis"/>
    <property type="evidence" value="ECO:0007669"/>
    <property type="project" value="TreeGrafter"/>
</dbReference>
<dbReference type="PANTHER" id="PTHR12086">
    <property type="entry name" value="EF-HAND DOMAIN C-TERMINAL CONTAINING PROTEIN"/>
    <property type="match status" value="1"/>
</dbReference>
<reference evidence="9 10" key="1">
    <citation type="journal article" name="Sci. Rep.">
        <title>Genome-scale phylogenetic analyses confirm Olpidium as the closest living zoosporic fungus to the non-flagellated, terrestrial fungi.</title>
        <authorList>
            <person name="Chang Y."/>
            <person name="Rochon D."/>
            <person name="Sekimoto S."/>
            <person name="Wang Y."/>
            <person name="Chovatia M."/>
            <person name="Sandor L."/>
            <person name="Salamov A."/>
            <person name="Grigoriev I.V."/>
            <person name="Stajich J.E."/>
            <person name="Spatafora J.W."/>
        </authorList>
    </citation>
    <scope>NUCLEOTIDE SEQUENCE [LARGE SCALE GENOMIC DNA]</scope>
    <source>
        <strain evidence="9">S191</strain>
    </source>
</reference>
<proteinExistence type="predicted"/>
<evidence type="ECO:0000256" key="7">
    <source>
        <dbReference type="SAM" id="MobiDB-lite"/>
    </source>
</evidence>
<keyword evidence="10" id="KW-1185">Reference proteome</keyword>